<evidence type="ECO:0000256" key="4">
    <source>
        <dbReference type="SAM" id="Phobius"/>
    </source>
</evidence>
<dbReference type="Proteomes" id="UP001528411">
    <property type="component" value="Unassembled WGS sequence"/>
</dbReference>
<proteinExistence type="predicted"/>
<dbReference type="InterPro" id="IPR011701">
    <property type="entry name" value="MFS"/>
</dbReference>
<keyword evidence="1 4" id="KW-0812">Transmembrane</keyword>
<sequence length="171" mass="18569">MNISNKYLVEAIVFLSYVLFAMAWVGGTASMSQIMANLDLTSLASASFISGAVTFAKIVGTFSAAYFAIRFGIKGAFFVSCLLVTVGLMTPYAPSYDWLLVSRFLMGLGGALMIVYFNPIVMNWFAVEERATINGLNAVAFNVGTAIVLWCMNDINALTGSWQNTLVLFSF</sequence>
<gene>
    <name evidence="6" type="ORF">PN838_01400</name>
</gene>
<dbReference type="RefSeq" id="WP_272179549.1">
    <property type="nucleotide sequence ID" value="NZ_JAQOMS010000002.1"/>
</dbReference>
<comment type="caution">
    <text evidence="6">The sequence shown here is derived from an EMBL/GenBank/DDBJ whole genome shotgun (WGS) entry which is preliminary data.</text>
</comment>
<keyword evidence="2 4" id="KW-1133">Transmembrane helix</keyword>
<protein>
    <submittedName>
        <fullName evidence="6">MFS transporter</fullName>
    </submittedName>
</protein>
<accession>A0ABT5FAY9</accession>
<evidence type="ECO:0000259" key="5">
    <source>
        <dbReference type="PROSITE" id="PS50850"/>
    </source>
</evidence>
<dbReference type="PROSITE" id="PS50850">
    <property type="entry name" value="MFS"/>
    <property type="match status" value="1"/>
</dbReference>
<name>A0ABT5FAY9_9GAMM</name>
<keyword evidence="7" id="KW-1185">Reference proteome</keyword>
<keyword evidence="3 4" id="KW-0472">Membrane</keyword>
<dbReference type="EMBL" id="JAQOMS010000002">
    <property type="protein sequence ID" value="MDC2887751.1"/>
    <property type="molecule type" value="Genomic_DNA"/>
</dbReference>
<dbReference type="SUPFAM" id="SSF103473">
    <property type="entry name" value="MFS general substrate transporter"/>
    <property type="match status" value="1"/>
</dbReference>
<feature type="transmembrane region" description="Helical" evidence="4">
    <location>
        <begin position="7"/>
        <end position="26"/>
    </location>
</feature>
<dbReference type="InterPro" id="IPR036259">
    <property type="entry name" value="MFS_trans_sf"/>
</dbReference>
<evidence type="ECO:0000256" key="1">
    <source>
        <dbReference type="ARBA" id="ARBA00022692"/>
    </source>
</evidence>
<evidence type="ECO:0000256" key="3">
    <source>
        <dbReference type="ARBA" id="ARBA00023136"/>
    </source>
</evidence>
<reference evidence="6 7" key="1">
    <citation type="submission" date="2023-01" db="EMBL/GenBank/DDBJ databases">
        <title>Psychrosphaera sp. nov., isolated from marine algae.</title>
        <authorList>
            <person name="Bayburt H."/>
            <person name="Choi B.J."/>
            <person name="Kim J.M."/>
            <person name="Choi D.G."/>
            <person name="Jeon C.O."/>
        </authorList>
    </citation>
    <scope>NUCLEOTIDE SEQUENCE [LARGE SCALE GENOMIC DNA]</scope>
    <source>
        <strain evidence="6 7">G1-22</strain>
    </source>
</reference>
<evidence type="ECO:0000313" key="6">
    <source>
        <dbReference type="EMBL" id="MDC2887751.1"/>
    </source>
</evidence>
<organism evidence="6 7">
    <name type="scientific">Psychrosphaera algicola</name>
    <dbReference type="NCBI Taxonomy" id="3023714"/>
    <lineage>
        <taxon>Bacteria</taxon>
        <taxon>Pseudomonadati</taxon>
        <taxon>Pseudomonadota</taxon>
        <taxon>Gammaproteobacteria</taxon>
        <taxon>Alteromonadales</taxon>
        <taxon>Pseudoalteromonadaceae</taxon>
        <taxon>Psychrosphaera</taxon>
    </lineage>
</organism>
<dbReference type="Pfam" id="PF07690">
    <property type="entry name" value="MFS_1"/>
    <property type="match status" value="1"/>
</dbReference>
<feature type="transmembrane region" description="Helical" evidence="4">
    <location>
        <begin position="46"/>
        <end position="69"/>
    </location>
</feature>
<dbReference type="InterPro" id="IPR020846">
    <property type="entry name" value="MFS_dom"/>
</dbReference>
<dbReference type="Gene3D" id="1.20.1250.20">
    <property type="entry name" value="MFS general substrate transporter like domains"/>
    <property type="match status" value="1"/>
</dbReference>
<feature type="transmembrane region" description="Helical" evidence="4">
    <location>
        <begin position="100"/>
        <end position="121"/>
    </location>
</feature>
<evidence type="ECO:0000256" key="2">
    <source>
        <dbReference type="ARBA" id="ARBA00022989"/>
    </source>
</evidence>
<feature type="domain" description="Major facilitator superfamily (MFS) profile" evidence="5">
    <location>
        <begin position="9"/>
        <end position="171"/>
    </location>
</feature>
<evidence type="ECO:0000313" key="7">
    <source>
        <dbReference type="Proteomes" id="UP001528411"/>
    </source>
</evidence>
<feature type="transmembrane region" description="Helical" evidence="4">
    <location>
        <begin position="76"/>
        <end position="94"/>
    </location>
</feature>